<dbReference type="InterPro" id="IPR036691">
    <property type="entry name" value="Endo/exonu/phosph_ase_sf"/>
</dbReference>
<dbReference type="Proteomes" id="UP000288805">
    <property type="component" value="Unassembled WGS sequence"/>
</dbReference>
<dbReference type="Gene3D" id="3.60.10.10">
    <property type="entry name" value="Endonuclease/exonuclease/phosphatase"/>
    <property type="match status" value="1"/>
</dbReference>
<evidence type="ECO:0000256" key="1">
    <source>
        <dbReference type="ARBA" id="ARBA00010768"/>
    </source>
</evidence>
<name>A0A438DGG9_VITVI</name>
<dbReference type="PANTHER" id="PTHR45666:SF18">
    <property type="entry name" value="TYPE IV INOSITOL POLYPHOSPHATE 5-PHOSPHATASE 9"/>
    <property type="match status" value="1"/>
</dbReference>
<dbReference type="InterPro" id="IPR045849">
    <property type="entry name" value="IP5P_plant"/>
</dbReference>
<dbReference type="InterPro" id="IPR000300">
    <property type="entry name" value="IPPc"/>
</dbReference>
<organism evidence="4 5">
    <name type="scientific">Vitis vinifera</name>
    <name type="common">Grape</name>
    <dbReference type="NCBI Taxonomy" id="29760"/>
    <lineage>
        <taxon>Eukaryota</taxon>
        <taxon>Viridiplantae</taxon>
        <taxon>Streptophyta</taxon>
        <taxon>Embryophyta</taxon>
        <taxon>Tracheophyta</taxon>
        <taxon>Spermatophyta</taxon>
        <taxon>Magnoliopsida</taxon>
        <taxon>eudicotyledons</taxon>
        <taxon>Gunneridae</taxon>
        <taxon>Pentapetalae</taxon>
        <taxon>rosids</taxon>
        <taxon>Vitales</taxon>
        <taxon>Vitaceae</taxon>
        <taxon>Viteae</taxon>
        <taxon>Vitis</taxon>
    </lineage>
</organism>
<dbReference type="PANTHER" id="PTHR45666">
    <property type="entry name" value="TYPE IV INOSITOL POLYPHOSPHATE 5-PHOSPHATASE 9"/>
    <property type="match status" value="1"/>
</dbReference>
<dbReference type="SMART" id="SM00128">
    <property type="entry name" value="IPPc"/>
    <property type="match status" value="1"/>
</dbReference>
<evidence type="ECO:0000313" key="4">
    <source>
        <dbReference type="EMBL" id="RVW34565.1"/>
    </source>
</evidence>
<accession>A0A438DGG9</accession>
<comment type="similarity">
    <text evidence="1">Belongs to the inositol polyphosphate 5-phosphatase family.</text>
</comment>
<evidence type="ECO:0000256" key="2">
    <source>
        <dbReference type="ARBA" id="ARBA00022801"/>
    </source>
</evidence>
<sequence>MWPRLVANKFLRKRICSNNFVADFPSNSGALLQIPTLDEESLVSTPIFDQKEIPKYKFQEVVPLNAANILGSENSKIAMKWNSLIREALNKRLQVHHKQANGGILISVWVRSSLLPYIQHPSVSCVGCGIMGCLGNKGSVSVRFLYMEQASACLLSSSFRGRVGHERHRNSNAADILSRTSFPRGPSLDMPQKILDHDRVILLGDLNYRVSLPEETTRLLVDKREWSTLLENDQVLDVNFAWNIEANDGVMDGQVLGGWQEGHIEFAPTYKYYPNSDVYYGAVKAKKARRDALLPGAKQQLYTRGEVKISESPTSEGDFYSRSWGITNTERIPDLLPDVRQVEQIASRFDPISTDEFLCMADQASIFETKFI</sequence>
<protein>
    <submittedName>
        <fullName evidence="4">Type IV inositol polyphosphate 5-phosphatase 9</fullName>
    </submittedName>
</protein>
<dbReference type="GO" id="GO:0046856">
    <property type="term" value="P:phosphatidylinositol dephosphorylation"/>
    <property type="evidence" value="ECO:0007669"/>
    <property type="project" value="InterPro"/>
</dbReference>
<dbReference type="GO" id="GO:0004445">
    <property type="term" value="F:inositol-polyphosphate 5-phosphatase activity"/>
    <property type="evidence" value="ECO:0007669"/>
    <property type="project" value="InterPro"/>
</dbReference>
<proteinExistence type="inferred from homology"/>
<evidence type="ECO:0000313" key="5">
    <source>
        <dbReference type="Proteomes" id="UP000288805"/>
    </source>
</evidence>
<feature type="domain" description="Inositol polyphosphate-related phosphatase" evidence="3">
    <location>
        <begin position="9"/>
        <end position="318"/>
    </location>
</feature>
<dbReference type="Pfam" id="PF22669">
    <property type="entry name" value="Exo_endo_phos2"/>
    <property type="match status" value="1"/>
</dbReference>
<evidence type="ECO:0000259" key="3">
    <source>
        <dbReference type="SMART" id="SM00128"/>
    </source>
</evidence>
<gene>
    <name evidence="4" type="primary">IP5P9_0</name>
    <name evidence="4" type="ORF">CK203_079305</name>
</gene>
<keyword evidence="2" id="KW-0378">Hydrolase</keyword>
<dbReference type="AlphaFoldDB" id="A0A438DGG9"/>
<reference evidence="4 5" key="1">
    <citation type="journal article" date="2018" name="PLoS Genet.">
        <title>Population sequencing reveals clonal diversity and ancestral inbreeding in the grapevine cultivar Chardonnay.</title>
        <authorList>
            <person name="Roach M.J."/>
            <person name="Johnson D.L."/>
            <person name="Bohlmann J."/>
            <person name="van Vuuren H.J."/>
            <person name="Jones S.J."/>
            <person name="Pretorius I.S."/>
            <person name="Schmidt S.A."/>
            <person name="Borneman A.R."/>
        </authorList>
    </citation>
    <scope>NUCLEOTIDE SEQUENCE [LARGE SCALE GENOMIC DNA]</scope>
    <source>
        <strain evidence="5">cv. Chardonnay</strain>
        <tissue evidence="4">Leaf</tissue>
    </source>
</reference>
<dbReference type="EMBL" id="QGNW01001635">
    <property type="protein sequence ID" value="RVW34565.1"/>
    <property type="molecule type" value="Genomic_DNA"/>
</dbReference>
<comment type="caution">
    <text evidence="4">The sequence shown here is derived from an EMBL/GenBank/DDBJ whole genome shotgun (WGS) entry which is preliminary data.</text>
</comment>
<dbReference type="SUPFAM" id="SSF56219">
    <property type="entry name" value="DNase I-like"/>
    <property type="match status" value="1"/>
</dbReference>